<evidence type="ECO:0000313" key="2">
    <source>
        <dbReference type="Proteomes" id="UP001295684"/>
    </source>
</evidence>
<evidence type="ECO:0000313" key="1">
    <source>
        <dbReference type="EMBL" id="CAI2376615.1"/>
    </source>
</evidence>
<organism evidence="1 2">
    <name type="scientific">Euplotes crassus</name>
    <dbReference type="NCBI Taxonomy" id="5936"/>
    <lineage>
        <taxon>Eukaryota</taxon>
        <taxon>Sar</taxon>
        <taxon>Alveolata</taxon>
        <taxon>Ciliophora</taxon>
        <taxon>Intramacronucleata</taxon>
        <taxon>Spirotrichea</taxon>
        <taxon>Hypotrichia</taxon>
        <taxon>Euplotida</taxon>
        <taxon>Euplotidae</taxon>
        <taxon>Moneuplotes</taxon>
    </lineage>
</organism>
<proteinExistence type="predicted"/>
<dbReference type="Proteomes" id="UP001295684">
    <property type="component" value="Unassembled WGS sequence"/>
</dbReference>
<keyword evidence="2" id="KW-1185">Reference proteome</keyword>
<sequence length="228" mass="26215">MHYILRGISRGRKSSVPICLKKAKIKSRSELNSLSIRLYISQAKKRVKMANLINSFYGISLGYFKIICCLPTPPINIVNFRCFDRALYKLLPNITRDLHIMNFKITQNQMIRIFCYVEHLELLTLSSCHLEPITHKFPLKKEQKIGQLSLMKSMSFTREILSIFGPELTSILHIISESSLSESINMIQISKCSEVLESDTSQDPDGVILKTYESQLQEQFNLPSIRLT</sequence>
<comment type="caution">
    <text evidence="1">The sequence shown here is derived from an EMBL/GenBank/DDBJ whole genome shotgun (WGS) entry which is preliminary data.</text>
</comment>
<dbReference type="AlphaFoldDB" id="A0AAD1XQE2"/>
<protein>
    <submittedName>
        <fullName evidence="1">Uncharacterized protein</fullName>
    </submittedName>
</protein>
<dbReference type="EMBL" id="CAMPGE010018176">
    <property type="protein sequence ID" value="CAI2376615.1"/>
    <property type="molecule type" value="Genomic_DNA"/>
</dbReference>
<gene>
    <name evidence="1" type="ORF">ECRASSUSDP1_LOCUS17985</name>
</gene>
<name>A0AAD1XQE2_EUPCR</name>
<accession>A0AAD1XQE2</accession>
<reference evidence="1" key="1">
    <citation type="submission" date="2023-07" db="EMBL/GenBank/DDBJ databases">
        <authorList>
            <consortium name="AG Swart"/>
            <person name="Singh M."/>
            <person name="Singh A."/>
            <person name="Seah K."/>
            <person name="Emmerich C."/>
        </authorList>
    </citation>
    <scope>NUCLEOTIDE SEQUENCE</scope>
    <source>
        <strain evidence="1">DP1</strain>
    </source>
</reference>